<gene>
    <name evidence="1" type="ORF">NCTC11694_01312</name>
</gene>
<reference evidence="1 2" key="1">
    <citation type="submission" date="2018-06" db="EMBL/GenBank/DDBJ databases">
        <authorList>
            <consortium name="Pathogen Informatics"/>
            <person name="Doyle S."/>
        </authorList>
    </citation>
    <scope>NUCLEOTIDE SEQUENCE [LARGE SCALE GENOMIC DNA]</scope>
    <source>
        <strain evidence="1 2">NCTC11694</strain>
    </source>
</reference>
<dbReference type="AlphaFoldDB" id="A0A7H4LVI6"/>
<evidence type="ECO:0000313" key="2">
    <source>
        <dbReference type="Proteomes" id="UP000255050"/>
    </source>
</evidence>
<name>A0A7H4LVI6_9ENTR</name>
<protein>
    <submittedName>
        <fullName evidence="1">2-oxo-4-hydroxy-4-carboxy-5-ureidoimidazoline (OHCU) decarboxylase</fullName>
    </submittedName>
</protein>
<dbReference type="EMBL" id="UGJR01000002">
    <property type="protein sequence ID" value="STR40162.1"/>
    <property type="molecule type" value="Genomic_DNA"/>
</dbReference>
<comment type="caution">
    <text evidence="1">The sequence shown here is derived from an EMBL/GenBank/DDBJ whole genome shotgun (WGS) entry which is preliminary data.</text>
</comment>
<sequence length="50" mass="5873">MAAWGEAELTEALSAHPRIGEKPAGLRRTRRSRVRNREALMTAMLRWRRR</sequence>
<proteinExistence type="predicted"/>
<organism evidence="1 2">
    <name type="scientific">Klebsiella michiganensis</name>
    <dbReference type="NCBI Taxonomy" id="1134687"/>
    <lineage>
        <taxon>Bacteria</taxon>
        <taxon>Pseudomonadati</taxon>
        <taxon>Pseudomonadota</taxon>
        <taxon>Gammaproteobacteria</taxon>
        <taxon>Enterobacterales</taxon>
        <taxon>Enterobacteriaceae</taxon>
        <taxon>Klebsiella/Raoultella group</taxon>
        <taxon>Klebsiella</taxon>
    </lineage>
</organism>
<evidence type="ECO:0000313" key="1">
    <source>
        <dbReference type="EMBL" id="STR40162.1"/>
    </source>
</evidence>
<dbReference type="Proteomes" id="UP000255050">
    <property type="component" value="Unassembled WGS sequence"/>
</dbReference>
<accession>A0A7H4LVI6</accession>